<keyword evidence="7 10" id="KW-0464">Manganese</keyword>
<dbReference type="InterPro" id="IPR002048">
    <property type="entry name" value="EF_hand_dom"/>
</dbReference>
<dbReference type="GO" id="GO:0005509">
    <property type="term" value="F:calcium ion binding"/>
    <property type="evidence" value="ECO:0007669"/>
    <property type="project" value="UniProtKB-UniRule"/>
</dbReference>
<evidence type="ECO:0000313" key="14">
    <source>
        <dbReference type="Proteomes" id="UP000276133"/>
    </source>
</evidence>
<comment type="similarity">
    <text evidence="2 10 11">Belongs to the PPP phosphatase family.</text>
</comment>
<evidence type="ECO:0000256" key="3">
    <source>
        <dbReference type="ARBA" id="ARBA00022723"/>
    </source>
</evidence>
<dbReference type="PROSITE" id="PS00018">
    <property type="entry name" value="EF_HAND_1"/>
    <property type="match status" value="2"/>
</dbReference>
<evidence type="ECO:0000259" key="12">
    <source>
        <dbReference type="PROSITE" id="PS50222"/>
    </source>
</evidence>
<dbReference type="InterPro" id="IPR012008">
    <property type="entry name" value="Ser/Thr-Pase_EF-hand_contain"/>
</dbReference>
<organism evidence="13 14">
    <name type="scientific">Brachionus plicatilis</name>
    <name type="common">Marine rotifer</name>
    <name type="synonym">Brachionus muelleri</name>
    <dbReference type="NCBI Taxonomy" id="10195"/>
    <lineage>
        <taxon>Eukaryota</taxon>
        <taxon>Metazoa</taxon>
        <taxon>Spiralia</taxon>
        <taxon>Gnathifera</taxon>
        <taxon>Rotifera</taxon>
        <taxon>Eurotatoria</taxon>
        <taxon>Monogononta</taxon>
        <taxon>Pseudotrocha</taxon>
        <taxon>Ploima</taxon>
        <taxon>Brachionidae</taxon>
        <taxon>Brachionus</taxon>
    </lineage>
</organism>
<dbReference type="GO" id="GO:0004722">
    <property type="term" value="F:protein serine/threonine phosphatase activity"/>
    <property type="evidence" value="ECO:0007669"/>
    <property type="project" value="UniProtKB-EC"/>
</dbReference>
<keyword evidence="14" id="KW-1185">Reference proteome</keyword>
<dbReference type="OrthoDB" id="442428at2759"/>
<dbReference type="PANTHER" id="PTHR45668">
    <property type="entry name" value="SERINE/THREONINE-PROTEIN PHOSPHATASE 5-RELATED"/>
    <property type="match status" value="1"/>
</dbReference>
<dbReference type="Pfam" id="PF13499">
    <property type="entry name" value="EF-hand_7"/>
    <property type="match status" value="1"/>
</dbReference>
<evidence type="ECO:0000256" key="6">
    <source>
        <dbReference type="ARBA" id="ARBA00022837"/>
    </source>
</evidence>
<dbReference type="EMBL" id="REGN01002954">
    <property type="protein sequence ID" value="RNA25259.1"/>
    <property type="molecule type" value="Genomic_DNA"/>
</dbReference>
<name>A0A3M7RP52_BRAPC</name>
<dbReference type="InterPro" id="IPR018247">
    <property type="entry name" value="EF_Hand_1_Ca_BS"/>
</dbReference>
<accession>A0A3M7RP52</accession>
<comment type="caution">
    <text evidence="13">The sequence shown here is derived from an EMBL/GenBank/DDBJ whole genome shotgun (WGS) entry which is preliminary data.</text>
</comment>
<dbReference type="GO" id="GO:0005506">
    <property type="term" value="F:iron ion binding"/>
    <property type="evidence" value="ECO:0007669"/>
    <property type="project" value="UniProtKB-UniRule"/>
</dbReference>
<evidence type="ECO:0000256" key="1">
    <source>
        <dbReference type="ARBA" id="ARBA00001936"/>
    </source>
</evidence>
<evidence type="ECO:0000256" key="10">
    <source>
        <dbReference type="PIRNR" id="PIRNR000912"/>
    </source>
</evidence>
<dbReference type="SMART" id="SM00156">
    <property type="entry name" value="PP2Ac"/>
    <property type="match status" value="1"/>
</dbReference>
<dbReference type="InterPro" id="IPR004843">
    <property type="entry name" value="Calcineurin-like_PHP"/>
</dbReference>
<evidence type="ECO:0000256" key="7">
    <source>
        <dbReference type="ARBA" id="ARBA00023211"/>
    </source>
</evidence>
<dbReference type="GO" id="GO:0050906">
    <property type="term" value="P:detection of stimulus involved in sensory perception"/>
    <property type="evidence" value="ECO:0007669"/>
    <property type="project" value="UniProtKB-UniRule"/>
</dbReference>
<comment type="catalytic activity">
    <reaction evidence="8">
        <text>O-phospho-L-seryl-[protein] + H2O = L-seryl-[protein] + phosphate</text>
        <dbReference type="Rhea" id="RHEA:20629"/>
        <dbReference type="Rhea" id="RHEA-COMP:9863"/>
        <dbReference type="Rhea" id="RHEA-COMP:11604"/>
        <dbReference type="ChEBI" id="CHEBI:15377"/>
        <dbReference type="ChEBI" id="CHEBI:29999"/>
        <dbReference type="ChEBI" id="CHEBI:43474"/>
        <dbReference type="ChEBI" id="CHEBI:83421"/>
        <dbReference type="EC" id="3.1.3.16"/>
    </reaction>
</comment>
<dbReference type="Gene3D" id="3.60.21.10">
    <property type="match status" value="1"/>
</dbReference>
<keyword evidence="3 10" id="KW-0479">Metal-binding</keyword>
<dbReference type="GO" id="GO:0030145">
    <property type="term" value="F:manganese ion binding"/>
    <property type="evidence" value="ECO:0007669"/>
    <property type="project" value="UniProtKB-UniRule"/>
</dbReference>
<dbReference type="InterPro" id="IPR006186">
    <property type="entry name" value="Ser/Thr-sp_prot-phosphatase"/>
</dbReference>
<dbReference type="InterPro" id="IPR011992">
    <property type="entry name" value="EF-hand-dom_pair"/>
</dbReference>
<evidence type="ECO:0000313" key="13">
    <source>
        <dbReference type="EMBL" id="RNA25259.1"/>
    </source>
</evidence>
<dbReference type="Gene3D" id="1.10.238.10">
    <property type="entry name" value="EF-hand"/>
    <property type="match status" value="1"/>
</dbReference>
<dbReference type="PRINTS" id="PR00114">
    <property type="entry name" value="STPHPHTASE"/>
</dbReference>
<dbReference type="InterPro" id="IPR029052">
    <property type="entry name" value="Metallo-depent_PP-like"/>
</dbReference>
<dbReference type="Proteomes" id="UP000276133">
    <property type="component" value="Unassembled WGS sequence"/>
</dbReference>
<dbReference type="InterPro" id="IPR051134">
    <property type="entry name" value="PPP_phosphatase"/>
</dbReference>
<proteinExistence type="inferred from homology"/>
<keyword evidence="4" id="KW-0677">Repeat</keyword>
<evidence type="ECO:0000256" key="9">
    <source>
        <dbReference type="ARBA" id="ARBA00048336"/>
    </source>
</evidence>
<dbReference type="AlphaFoldDB" id="A0A3M7RP52"/>
<dbReference type="Pfam" id="PF08321">
    <property type="entry name" value="PPP5"/>
    <property type="match status" value="1"/>
</dbReference>
<dbReference type="EC" id="3.1.3.16" evidence="10"/>
<dbReference type="PROSITE" id="PS00125">
    <property type="entry name" value="SER_THR_PHOSPHATASE"/>
    <property type="match status" value="1"/>
</dbReference>
<evidence type="ECO:0000256" key="11">
    <source>
        <dbReference type="RuleBase" id="RU004273"/>
    </source>
</evidence>
<dbReference type="PROSITE" id="PS50222">
    <property type="entry name" value="EF_HAND_2"/>
    <property type="match status" value="2"/>
</dbReference>
<dbReference type="SUPFAM" id="SSF47473">
    <property type="entry name" value="EF-hand"/>
    <property type="match status" value="1"/>
</dbReference>
<dbReference type="Pfam" id="PF00149">
    <property type="entry name" value="Metallophos"/>
    <property type="match status" value="1"/>
</dbReference>
<sequence>MKNSKELSSSPFNERRNSCCFKNLASCFRSNSVDTDYQKDSTKSDAKTNDVKDDSFSNCGNLQNDTDLVLGNQKKNINASETSLKTDLALKSAMLIQRWYRRYQSRIEMRKLTAWTIYQSIEYSGEQDQLKLYDFFLTLIKNCDIINKPNELNNETLKDFETIDANDGEVNHVSNEKNKLISANAQVVNKVLESDLEYMKATKNTNLRSYLNKRKNTEVTIESSYKGMHLFLPITKNLFYDLIECFKQNKPLHAKYVILILEETLKALKKLKNLNSISTSISKNVTVIGDLHGQLDDLMLIFYKNGLPSEDNPYLFNGDFVDRGTKSIEVSLIIFCGFLMSQSAVYINRGNHEDYVMNTRYGFIKEICSKYSSHSKKISILYNEIFSWLPLGTLIDSKIYVVHGGISDRTLLSDINKIKREKYVSVLKPPILNDEGEIIKDLGIDDVLEWRQILDALWSDPKKTPGIQPNSFRGGGCLFGEDITSAIMEKNSLNLIIRSHECKELGYEYSHGNRILTIFSASNYYEYGSNHGAYCKITSADTKPIIMQFYLNKGEDLKKSLSLRERVNGIEVSAIKHLLEKFAANKQRLLQEYKKEDLDNKGSISVNNWCRITGEVLELKLPWRILRSRLAKLDKDGRVLYESTFEGLSFPQIKIRNDENISESLYRHKDILESIFRAIDKDHSGQISKEEFRDCCKLMSQHDQGFSFSESSIDDMANTMDLDKDGFINLNEFLEAFRLASEKA</sequence>
<dbReference type="PIRSF" id="PIRSF000912">
    <property type="entry name" value="PPEF"/>
    <property type="match status" value="1"/>
</dbReference>
<comment type="catalytic activity">
    <reaction evidence="9 10 11">
        <text>O-phospho-L-threonyl-[protein] + H2O = L-threonyl-[protein] + phosphate</text>
        <dbReference type="Rhea" id="RHEA:47004"/>
        <dbReference type="Rhea" id="RHEA-COMP:11060"/>
        <dbReference type="Rhea" id="RHEA-COMP:11605"/>
        <dbReference type="ChEBI" id="CHEBI:15377"/>
        <dbReference type="ChEBI" id="CHEBI:30013"/>
        <dbReference type="ChEBI" id="CHEBI:43474"/>
        <dbReference type="ChEBI" id="CHEBI:61977"/>
        <dbReference type="EC" id="3.1.3.16"/>
    </reaction>
</comment>
<comment type="cofactor">
    <cofactor evidence="1">
        <name>Mn(2+)</name>
        <dbReference type="ChEBI" id="CHEBI:29035"/>
    </cofactor>
</comment>
<evidence type="ECO:0000256" key="2">
    <source>
        <dbReference type="ARBA" id="ARBA00008294"/>
    </source>
</evidence>
<evidence type="ECO:0000256" key="8">
    <source>
        <dbReference type="ARBA" id="ARBA00047761"/>
    </source>
</evidence>
<feature type="domain" description="EF-hand" evidence="12">
    <location>
        <begin position="708"/>
        <end position="743"/>
    </location>
</feature>
<evidence type="ECO:0000256" key="4">
    <source>
        <dbReference type="ARBA" id="ARBA00022737"/>
    </source>
</evidence>
<dbReference type="STRING" id="10195.A0A3M7RP52"/>
<feature type="domain" description="EF-hand" evidence="12">
    <location>
        <begin position="667"/>
        <end position="702"/>
    </location>
</feature>
<keyword evidence="6" id="KW-0106">Calcium</keyword>
<dbReference type="PANTHER" id="PTHR45668:SF3">
    <property type="entry name" value="SERINE_THREONINE-PROTEIN PHOSPHATASE RDGC"/>
    <property type="match status" value="1"/>
</dbReference>
<keyword evidence="5 10" id="KW-0378">Hydrolase</keyword>
<gene>
    <name evidence="13" type="ORF">BpHYR1_003178</name>
</gene>
<dbReference type="CDD" id="cd00051">
    <property type="entry name" value="EFh"/>
    <property type="match status" value="1"/>
</dbReference>
<dbReference type="SMART" id="SM00054">
    <property type="entry name" value="EFh"/>
    <property type="match status" value="2"/>
</dbReference>
<dbReference type="InterPro" id="IPR013235">
    <property type="entry name" value="PPP_dom"/>
</dbReference>
<evidence type="ECO:0000256" key="5">
    <source>
        <dbReference type="ARBA" id="ARBA00022801"/>
    </source>
</evidence>
<dbReference type="SUPFAM" id="SSF56300">
    <property type="entry name" value="Metallo-dependent phosphatases"/>
    <property type="match status" value="1"/>
</dbReference>
<protein>
    <recommendedName>
        <fullName evidence="10">Serine/threonine-protein phosphatase with EF-hands</fullName>
        <ecNumber evidence="10">3.1.3.16</ecNumber>
    </recommendedName>
</protein>
<reference evidence="13 14" key="1">
    <citation type="journal article" date="2018" name="Sci. Rep.">
        <title>Genomic signatures of local adaptation to the degree of environmental predictability in rotifers.</title>
        <authorList>
            <person name="Franch-Gras L."/>
            <person name="Hahn C."/>
            <person name="Garcia-Roger E.M."/>
            <person name="Carmona M.J."/>
            <person name="Serra M."/>
            <person name="Gomez A."/>
        </authorList>
    </citation>
    <scope>NUCLEOTIDE SEQUENCE [LARGE SCALE GENOMIC DNA]</scope>
    <source>
        <strain evidence="13">HYR1</strain>
    </source>
</reference>